<proteinExistence type="predicted"/>
<keyword evidence="3" id="KW-1185">Reference proteome</keyword>
<dbReference type="InterPro" id="IPR055171">
    <property type="entry name" value="GT-D-like"/>
</dbReference>
<feature type="domain" description="GT-D fold-like" evidence="1">
    <location>
        <begin position="25"/>
        <end position="238"/>
    </location>
</feature>
<evidence type="ECO:0000259" key="1">
    <source>
        <dbReference type="Pfam" id="PF22882"/>
    </source>
</evidence>
<dbReference type="Pfam" id="PF22882">
    <property type="entry name" value="GT-D-like"/>
    <property type="match status" value="1"/>
</dbReference>
<dbReference type="EMBL" id="CP054614">
    <property type="protein sequence ID" value="QKS55816.1"/>
    <property type="molecule type" value="Genomic_DNA"/>
</dbReference>
<gene>
    <name evidence="2" type="ORF">HUB98_05385</name>
</gene>
<protein>
    <recommendedName>
        <fullName evidence="1">GT-D fold-like domain-containing protein</fullName>
    </recommendedName>
</protein>
<dbReference type="RefSeq" id="WP_110894457.1">
    <property type="nucleotide sequence ID" value="NZ_CP054614.1"/>
</dbReference>
<dbReference type="NCBIfam" id="NF040628">
    <property type="entry name" value="GT-D_rel"/>
    <property type="match status" value="1"/>
</dbReference>
<evidence type="ECO:0000313" key="2">
    <source>
        <dbReference type="EMBL" id="QKS55816.1"/>
    </source>
</evidence>
<accession>A0ABX6Q115</accession>
<dbReference type="Proteomes" id="UP000509327">
    <property type="component" value="Chromosome"/>
</dbReference>
<reference evidence="2 3" key="1">
    <citation type="submission" date="2020-06" db="EMBL/GenBank/DDBJ databases">
        <title>Complete genome of Paenibacillus barcinonensis KACC11450.</title>
        <authorList>
            <person name="Kim M."/>
            <person name="Park Y.-J."/>
            <person name="Shin J.-H."/>
        </authorList>
    </citation>
    <scope>NUCLEOTIDE SEQUENCE [LARGE SCALE GENOMIC DNA]</scope>
    <source>
        <strain evidence="2 3">KACC11450</strain>
    </source>
</reference>
<sequence length="267" mass="30292">MNRTTAPASPYNVGEEGEALLGSIDLIRSWYQKAVDGEAHATIRFGDASNTILAHDAVLTMDFIKSHYGWVNDPTYCGITLPHANARETLVHCLRQADYVGYLTQTEHWYFKPLFDMCLAYYKVEPLETFYAFENNYIARYPLFYELFRTIPVLICGAKADVYREVLERRYGWEHIVGTVDCASWAQVDTATVEMEKLYQQSPWKLALVCAGAPGKVLTVKAKDLNTVGVDFGSGADVAIQADKENLDAWEYDGFPDYWEGRPQKRP</sequence>
<evidence type="ECO:0000313" key="3">
    <source>
        <dbReference type="Proteomes" id="UP000509327"/>
    </source>
</evidence>
<name>A0ABX6Q115_PAEBA</name>
<organism evidence="2 3">
    <name type="scientific">Paenibacillus barcinonensis</name>
    <dbReference type="NCBI Taxonomy" id="198119"/>
    <lineage>
        <taxon>Bacteria</taxon>
        <taxon>Bacillati</taxon>
        <taxon>Bacillota</taxon>
        <taxon>Bacilli</taxon>
        <taxon>Bacillales</taxon>
        <taxon>Paenibacillaceae</taxon>
        <taxon>Paenibacillus</taxon>
    </lineage>
</organism>
<dbReference type="InterPro" id="IPR049785">
    <property type="entry name" value="GT-D-like_firm"/>
</dbReference>